<dbReference type="InterPro" id="IPR057326">
    <property type="entry name" value="KR_dom"/>
</dbReference>
<dbReference type="InterPro" id="IPR020904">
    <property type="entry name" value="Sc_DH/Rdtase_CS"/>
</dbReference>
<dbReference type="InterPro" id="IPR036291">
    <property type="entry name" value="NAD(P)-bd_dom_sf"/>
</dbReference>
<dbReference type="Pfam" id="PF00106">
    <property type="entry name" value="adh_short"/>
    <property type="match status" value="1"/>
</dbReference>
<evidence type="ECO:0000313" key="5">
    <source>
        <dbReference type="EMBL" id="KKA30075.1"/>
    </source>
</evidence>
<dbReference type="GO" id="GO:0050664">
    <property type="term" value="F:oxidoreductase activity, acting on NAD(P)H, oxygen as acceptor"/>
    <property type="evidence" value="ECO:0007669"/>
    <property type="project" value="TreeGrafter"/>
</dbReference>
<dbReference type="PANTHER" id="PTHR43008">
    <property type="entry name" value="BENZIL REDUCTASE"/>
    <property type="match status" value="1"/>
</dbReference>
<dbReference type="PANTHER" id="PTHR43008:SF8">
    <property type="entry name" value="BENZIL REDUCTASE ((S)-BENZOIN FORMING) IRC24"/>
    <property type="match status" value="1"/>
</dbReference>
<dbReference type="PRINTS" id="PR00081">
    <property type="entry name" value="GDHRDH"/>
</dbReference>
<evidence type="ECO:0000256" key="2">
    <source>
        <dbReference type="ARBA" id="ARBA00022857"/>
    </source>
</evidence>
<comment type="similarity">
    <text evidence="1">Belongs to the short-chain dehydrogenases/reductases (SDR) family.</text>
</comment>
<dbReference type="SMART" id="SM00822">
    <property type="entry name" value="PKS_KR"/>
    <property type="match status" value="1"/>
</dbReference>
<name>A0A0F4ZIP0_9PEZI</name>
<dbReference type="OrthoDB" id="153074at2759"/>
<sequence>MSKVILVTGASRGIGLGIAQALIAAKHKVVLTARNAASLEKLKAENPEQVAFLAGDITDYSIGEKLVSLAESTFGGLDGVVVNHGVLEPVKKLAEAPVEEWKTLYDINVFSGVALAKAVIPALRKSKGMIVWISSGASTNVYKSWGAYGSSKAAVNSLSMHLAAEETDIISFSLAPGVVATDMQVQIRASDQMDPTQHSKFKELHKTDMLLTTDWVGKVVANIVTKQDKELSGKYLRINGPELASYAP</sequence>
<gene>
    <name evidence="5" type="ORF">TD95_005375</name>
</gene>
<keyword evidence="6" id="KW-1185">Reference proteome</keyword>
<dbReference type="Gene3D" id="3.40.50.720">
    <property type="entry name" value="NAD(P)-binding Rossmann-like Domain"/>
    <property type="match status" value="1"/>
</dbReference>
<accession>A0A0F4ZIP0</accession>
<dbReference type="InterPro" id="IPR002347">
    <property type="entry name" value="SDR_fam"/>
</dbReference>
<keyword evidence="3" id="KW-0560">Oxidoreductase</keyword>
<protein>
    <recommendedName>
        <fullName evidence="4">Ketoreductase domain-containing protein</fullName>
    </recommendedName>
</protein>
<evidence type="ECO:0000256" key="1">
    <source>
        <dbReference type="ARBA" id="ARBA00006484"/>
    </source>
</evidence>
<evidence type="ECO:0000313" key="6">
    <source>
        <dbReference type="Proteomes" id="UP000033483"/>
    </source>
</evidence>
<keyword evidence="2" id="KW-0521">NADP</keyword>
<dbReference type="SUPFAM" id="SSF51735">
    <property type="entry name" value="NAD(P)-binding Rossmann-fold domains"/>
    <property type="match status" value="1"/>
</dbReference>
<organism evidence="5 6">
    <name type="scientific">Thielaviopsis punctulata</name>
    <dbReference type="NCBI Taxonomy" id="72032"/>
    <lineage>
        <taxon>Eukaryota</taxon>
        <taxon>Fungi</taxon>
        <taxon>Dikarya</taxon>
        <taxon>Ascomycota</taxon>
        <taxon>Pezizomycotina</taxon>
        <taxon>Sordariomycetes</taxon>
        <taxon>Hypocreomycetidae</taxon>
        <taxon>Microascales</taxon>
        <taxon>Ceratocystidaceae</taxon>
        <taxon>Thielaviopsis</taxon>
    </lineage>
</organism>
<dbReference type="AlphaFoldDB" id="A0A0F4ZIP0"/>
<reference evidence="5 6" key="1">
    <citation type="submission" date="2015-03" db="EMBL/GenBank/DDBJ databases">
        <authorList>
            <person name="Radwan O."/>
            <person name="Al-Naeli F.A."/>
            <person name="Rendon G.A."/>
            <person name="Fields C."/>
        </authorList>
    </citation>
    <scope>NUCLEOTIDE SEQUENCE [LARGE SCALE GENOMIC DNA]</scope>
    <source>
        <strain evidence="5">CR-DP1</strain>
    </source>
</reference>
<evidence type="ECO:0000256" key="3">
    <source>
        <dbReference type="ARBA" id="ARBA00023002"/>
    </source>
</evidence>
<feature type="domain" description="Ketoreductase" evidence="4">
    <location>
        <begin position="3"/>
        <end position="182"/>
    </location>
</feature>
<dbReference type="Proteomes" id="UP000033483">
    <property type="component" value="Unassembled WGS sequence"/>
</dbReference>
<comment type="caution">
    <text evidence="5">The sequence shown here is derived from an EMBL/GenBank/DDBJ whole genome shotgun (WGS) entry which is preliminary data.</text>
</comment>
<evidence type="ECO:0000259" key="4">
    <source>
        <dbReference type="SMART" id="SM00822"/>
    </source>
</evidence>
<proteinExistence type="inferred from homology"/>
<dbReference type="FunFam" id="3.40.50.720:FF:000281">
    <property type="entry name" value="Uncharacterized oxidoreductase YIR035C"/>
    <property type="match status" value="1"/>
</dbReference>
<dbReference type="PROSITE" id="PS00061">
    <property type="entry name" value="ADH_SHORT"/>
    <property type="match status" value="1"/>
</dbReference>
<dbReference type="EMBL" id="LAEV01000571">
    <property type="protein sequence ID" value="KKA30075.1"/>
    <property type="molecule type" value="Genomic_DNA"/>
</dbReference>